<evidence type="ECO:0000256" key="7">
    <source>
        <dbReference type="PIRNR" id="PIRNR000232"/>
    </source>
</evidence>
<feature type="binding site" description="in other chain" evidence="8">
    <location>
        <begin position="130"/>
        <end position="132"/>
    </location>
    <ligand>
        <name>FMN</name>
        <dbReference type="ChEBI" id="CHEBI:58210"/>
        <note>ligand shared between dimeric partners</note>
    </ligand>
</feature>
<dbReference type="Pfam" id="PF00881">
    <property type="entry name" value="Nitroreductase"/>
    <property type="match status" value="1"/>
</dbReference>
<gene>
    <name evidence="10" type="ORF">GJU41_00410</name>
</gene>
<comment type="cofactor">
    <cofactor evidence="8">
        <name>FMN</name>
        <dbReference type="ChEBI" id="CHEBI:58210"/>
    </cofactor>
    <text evidence="8">Binds 1 FMN per subunit.</text>
</comment>
<reference evidence="10 11" key="1">
    <citation type="submission" date="2019-11" db="EMBL/GenBank/DDBJ databases">
        <title>Bacillus idriensis genome.</title>
        <authorList>
            <person name="Konopka E.N."/>
            <person name="Newman J.D."/>
        </authorList>
    </citation>
    <scope>NUCLEOTIDE SEQUENCE [LARGE SCALE GENOMIC DNA]</scope>
    <source>
        <strain evidence="10 11">DSM 19097</strain>
    </source>
</reference>
<evidence type="ECO:0000256" key="5">
    <source>
        <dbReference type="ARBA" id="ARBA00023002"/>
    </source>
</evidence>
<evidence type="ECO:0000256" key="8">
    <source>
        <dbReference type="PIRSR" id="PIRSR000232-1"/>
    </source>
</evidence>
<name>A0A6I2M4B8_9BACI</name>
<dbReference type="PANTHER" id="PTHR43821:SF1">
    <property type="entry name" value="NAD(P)H NITROREDUCTASE YDJA-RELATED"/>
    <property type="match status" value="1"/>
</dbReference>
<evidence type="ECO:0000256" key="2">
    <source>
        <dbReference type="ARBA" id="ARBA00022630"/>
    </source>
</evidence>
<dbReference type="Proteomes" id="UP000441585">
    <property type="component" value="Unassembled WGS sequence"/>
</dbReference>
<dbReference type="CDD" id="cd02135">
    <property type="entry name" value="YdjA-like"/>
    <property type="match status" value="1"/>
</dbReference>
<proteinExistence type="inferred from homology"/>
<keyword evidence="3 7" id="KW-0288">FMN</keyword>
<protein>
    <recommendedName>
        <fullName evidence="7">Putative NAD(P)H nitroreductase</fullName>
        <ecNumber evidence="7">1.-.-.-</ecNumber>
    </recommendedName>
</protein>
<keyword evidence="5 7" id="KW-0560">Oxidoreductase</keyword>
<dbReference type="GO" id="GO:0016491">
    <property type="term" value="F:oxidoreductase activity"/>
    <property type="evidence" value="ECO:0007669"/>
    <property type="project" value="UniProtKB-UniRule"/>
</dbReference>
<evidence type="ECO:0000256" key="3">
    <source>
        <dbReference type="ARBA" id="ARBA00022643"/>
    </source>
</evidence>
<dbReference type="Gene3D" id="3.40.109.10">
    <property type="entry name" value="NADH Oxidase"/>
    <property type="match status" value="1"/>
</dbReference>
<dbReference type="InterPro" id="IPR000415">
    <property type="entry name" value="Nitroreductase-like"/>
</dbReference>
<comment type="similarity">
    <text evidence="1 7">Belongs to the nitroreductase family.</text>
</comment>
<dbReference type="InterPro" id="IPR026021">
    <property type="entry name" value="YdjA-like"/>
</dbReference>
<dbReference type="InterPro" id="IPR052530">
    <property type="entry name" value="NAD(P)H_nitroreductase"/>
</dbReference>
<accession>A0A6I2M4B8</accession>
<comment type="caution">
    <text evidence="10">The sequence shown here is derived from an EMBL/GenBank/DDBJ whole genome shotgun (WGS) entry which is preliminary data.</text>
</comment>
<keyword evidence="2 7" id="KW-0285">Flavoprotein</keyword>
<feature type="binding site" evidence="8">
    <location>
        <position position="44"/>
    </location>
    <ligand>
        <name>FMN</name>
        <dbReference type="ChEBI" id="CHEBI:58210"/>
        <note>ligand shared between dimeric partners</note>
    </ligand>
</feature>
<dbReference type="RefSeq" id="WP_154317810.1">
    <property type="nucleotide sequence ID" value="NZ_CAJGAA010000001.1"/>
</dbReference>
<evidence type="ECO:0000256" key="1">
    <source>
        <dbReference type="ARBA" id="ARBA00007118"/>
    </source>
</evidence>
<dbReference type="PIRSF" id="PIRSF000232">
    <property type="entry name" value="YdjA"/>
    <property type="match status" value="1"/>
</dbReference>
<dbReference type="AlphaFoldDB" id="A0A6I2M4B8"/>
<evidence type="ECO:0000256" key="4">
    <source>
        <dbReference type="ARBA" id="ARBA00022857"/>
    </source>
</evidence>
<sequence length="183" mass="21174">MIQQQSISAVIRERISIKSNYLPLEVKEEDVVTLLNNAVWAPNHGLREPWRFLFVSEERREALIQTVLACCEAKTHEKVRSKLADVPAFLVAIMPEDPRQKIWEEDFAAISSLIQNLQLLGWEKELGMVWKTPNYIYDPKFRRAIGVQNGEKIIGILQLGYFDPAQHVKDRKRTNALEKLTSF</sequence>
<keyword evidence="11" id="KW-1185">Reference proteome</keyword>
<keyword evidence="6 7" id="KW-0520">NAD</keyword>
<evidence type="ECO:0000313" key="10">
    <source>
        <dbReference type="EMBL" id="MRX52417.1"/>
    </source>
</evidence>
<dbReference type="InterPro" id="IPR029479">
    <property type="entry name" value="Nitroreductase"/>
</dbReference>
<feature type="domain" description="Nitroreductase" evidence="9">
    <location>
        <begin position="11"/>
        <end position="161"/>
    </location>
</feature>
<dbReference type="EMBL" id="WKKF01000001">
    <property type="protein sequence ID" value="MRX52417.1"/>
    <property type="molecule type" value="Genomic_DNA"/>
</dbReference>
<dbReference type="SUPFAM" id="SSF55469">
    <property type="entry name" value="FMN-dependent nitroreductase-like"/>
    <property type="match status" value="1"/>
</dbReference>
<evidence type="ECO:0000256" key="6">
    <source>
        <dbReference type="ARBA" id="ARBA00023027"/>
    </source>
</evidence>
<evidence type="ECO:0000259" key="9">
    <source>
        <dbReference type="Pfam" id="PF00881"/>
    </source>
</evidence>
<feature type="binding site" description="in other chain" evidence="8">
    <location>
        <begin position="14"/>
        <end position="16"/>
    </location>
    <ligand>
        <name>FMN</name>
        <dbReference type="ChEBI" id="CHEBI:58210"/>
        <note>ligand shared between dimeric partners</note>
    </ligand>
</feature>
<dbReference type="PANTHER" id="PTHR43821">
    <property type="entry name" value="NAD(P)H NITROREDUCTASE YDJA-RELATED"/>
    <property type="match status" value="1"/>
</dbReference>
<keyword evidence="4 7" id="KW-0521">NADP</keyword>
<evidence type="ECO:0000313" key="11">
    <source>
        <dbReference type="Proteomes" id="UP000441585"/>
    </source>
</evidence>
<dbReference type="EC" id="1.-.-.-" evidence="7"/>
<organism evidence="10 11">
    <name type="scientific">Metabacillus idriensis</name>
    <dbReference type="NCBI Taxonomy" id="324768"/>
    <lineage>
        <taxon>Bacteria</taxon>
        <taxon>Bacillati</taxon>
        <taxon>Bacillota</taxon>
        <taxon>Bacilli</taxon>
        <taxon>Bacillales</taxon>
        <taxon>Bacillaceae</taxon>
        <taxon>Metabacillus</taxon>
    </lineage>
</organism>